<dbReference type="Proteomes" id="UP000436088">
    <property type="component" value="Unassembled WGS sequence"/>
</dbReference>
<feature type="compositionally biased region" description="Polar residues" evidence="1">
    <location>
        <begin position="208"/>
        <end position="218"/>
    </location>
</feature>
<feature type="compositionally biased region" description="Polar residues" evidence="1">
    <location>
        <begin position="160"/>
        <end position="172"/>
    </location>
</feature>
<accession>A0A6A3ASB5</accession>
<reference evidence="2" key="1">
    <citation type="submission" date="2019-09" db="EMBL/GenBank/DDBJ databases">
        <title>Draft genome information of white flower Hibiscus syriacus.</title>
        <authorList>
            <person name="Kim Y.-M."/>
        </authorList>
    </citation>
    <scope>NUCLEOTIDE SEQUENCE [LARGE SCALE GENOMIC DNA]</scope>
    <source>
        <strain evidence="2">YM2019G1</strain>
    </source>
</reference>
<feature type="compositionally biased region" description="Basic and acidic residues" evidence="1">
    <location>
        <begin position="14"/>
        <end position="35"/>
    </location>
</feature>
<gene>
    <name evidence="2" type="ORF">F3Y22_tig00110383pilonHSYRG00175</name>
</gene>
<dbReference type="AlphaFoldDB" id="A0A6A3ASB5"/>
<evidence type="ECO:0000313" key="2">
    <source>
        <dbReference type="EMBL" id="KAE8707544.1"/>
    </source>
</evidence>
<feature type="compositionally biased region" description="Acidic residues" evidence="1">
    <location>
        <begin position="120"/>
        <end position="129"/>
    </location>
</feature>
<evidence type="ECO:0000256" key="1">
    <source>
        <dbReference type="SAM" id="MobiDB-lite"/>
    </source>
</evidence>
<organism evidence="2 3">
    <name type="scientific">Hibiscus syriacus</name>
    <name type="common">Rose of Sharon</name>
    <dbReference type="NCBI Taxonomy" id="106335"/>
    <lineage>
        <taxon>Eukaryota</taxon>
        <taxon>Viridiplantae</taxon>
        <taxon>Streptophyta</taxon>
        <taxon>Embryophyta</taxon>
        <taxon>Tracheophyta</taxon>
        <taxon>Spermatophyta</taxon>
        <taxon>Magnoliopsida</taxon>
        <taxon>eudicotyledons</taxon>
        <taxon>Gunneridae</taxon>
        <taxon>Pentapetalae</taxon>
        <taxon>rosids</taxon>
        <taxon>malvids</taxon>
        <taxon>Malvales</taxon>
        <taxon>Malvaceae</taxon>
        <taxon>Malvoideae</taxon>
        <taxon>Hibiscus</taxon>
    </lineage>
</organism>
<feature type="compositionally biased region" description="Acidic residues" evidence="1">
    <location>
        <begin position="87"/>
        <end position="104"/>
    </location>
</feature>
<name>A0A6A3ASB5_HIBSY</name>
<dbReference type="EMBL" id="VEPZ02000963">
    <property type="protein sequence ID" value="KAE8707544.1"/>
    <property type="molecule type" value="Genomic_DNA"/>
</dbReference>
<comment type="caution">
    <text evidence="2">The sequence shown here is derived from an EMBL/GenBank/DDBJ whole genome shotgun (WGS) entry which is preliminary data.</text>
</comment>
<protein>
    <submittedName>
        <fullName evidence="2">Uncharacterized protein</fullName>
    </submittedName>
</protein>
<feature type="region of interest" description="Disordered" evidence="1">
    <location>
        <begin position="152"/>
        <end position="218"/>
    </location>
</feature>
<keyword evidence="3" id="KW-1185">Reference proteome</keyword>
<feature type="compositionally biased region" description="Basic residues" evidence="1">
    <location>
        <begin position="190"/>
        <end position="199"/>
    </location>
</feature>
<proteinExistence type="predicted"/>
<sequence length="218" mass="23990">MEEVNATLVELEENEHIVSTDKTSNEKHSDTEKPFSRTTSYSVSADLPSILNGSEENGGMHEEIGDGDSISESGSKTIEQEGHNENDLDEENHDDGCDIDEDDEVHVSKDNHRRVVSGESGDEVLDEEAGGSQEVQVKVLVKRWNKQQTKQMVEEENNGLGAQTLNWPSVNSRAYGHGNSWEGSNNRSGGSRHCHHSHSGSRMIENNIGLSSHEQPDG</sequence>
<evidence type="ECO:0000313" key="3">
    <source>
        <dbReference type="Proteomes" id="UP000436088"/>
    </source>
</evidence>
<feature type="region of interest" description="Disordered" evidence="1">
    <location>
        <begin position="1"/>
        <end position="131"/>
    </location>
</feature>